<dbReference type="Proteomes" id="UP000297890">
    <property type="component" value="Unassembled WGS sequence"/>
</dbReference>
<dbReference type="InterPro" id="IPR046154">
    <property type="entry name" value="DUF6156"/>
</dbReference>
<accession>A0A4Z0F8J9</accession>
<comment type="caution">
    <text evidence="1">The sequence shown here is derived from an EMBL/GenBank/DDBJ whole genome shotgun (WGS) entry which is preliminary data.</text>
</comment>
<evidence type="ECO:0000313" key="2">
    <source>
        <dbReference type="Proteomes" id="UP000297890"/>
    </source>
</evidence>
<proteinExistence type="predicted"/>
<dbReference type="AlphaFoldDB" id="A0A4Z0F8J9"/>
<dbReference type="EMBL" id="SRIO01000014">
    <property type="protein sequence ID" value="TFZ81927.1"/>
    <property type="molecule type" value="Genomic_DNA"/>
</dbReference>
<protein>
    <submittedName>
        <fullName evidence="1">Uncharacterized protein</fullName>
    </submittedName>
</protein>
<dbReference type="OrthoDB" id="8563989at2"/>
<evidence type="ECO:0000313" key="1">
    <source>
        <dbReference type="EMBL" id="TFZ81927.1"/>
    </source>
</evidence>
<reference evidence="1 2" key="1">
    <citation type="journal article" date="2019" name="ISME J.">
        <title>Candidatus Macondimonas diazotrophica, a novel gammaproteobacterial genus dominating crude-oil-contaminated coastal sediments.</title>
        <authorList>
            <person name="Karthikeyan S."/>
            <person name="Konstantinidis K."/>
        </authorList>
    </citation>
    <scope>NUCLEOTIDE SEQUENCE [LARGE SCALE GENOMIC DNA]</scope>
    <source>
        <strain evidence="1 2">KTK01</strain>
    </source>
</reference>
<dbReference type="RefSeq" id="WP_135282405.1">
    <property type="nucleotide sequence ID" value="NZ_SRIO01000014.1"/>
</dbReference>
<gene>
    <name evidence="1" type="ORF">E4680_10715</name>
</gene>
<name>A0A4Z0F8J9_9GAMM</name>
<organism evidence="1 2">
    <name type="scientific">Candidatus Macondimonas diazotrophica</name>
    <dbReference type="NCBI Taxonomy" id="2305248"/>
    <lineage>
        <taxon>Bacteria</taxon>
        <taxon>Pseudomonadati</taxon>
        <taxon>Pseudomonadota</taxon>
        <taxon>Gammaproteobacteria</taxon>
        <taxon>Chromatiales</taxon>
        <taxon>Ectothiorhodospiraceae</taxon>
        <taxon>Candidatus Macondimonas</taxon>
    </lineage>
</organism>
<dbReference type="Pfam" id="PF19653">
    <property type="entry name" value="DUF6156"/>
    <property type="match status" value="1"/>
</dbReference>
<sequence>MNQESLTGLAGPNGAGEPACRYFVSYTGVRLPLRLVNPIEAAALSNRNTFIRAYFDDRDTLLGFDKLVYGEVELAHRYAYHPSGALRRADIVMLDEDAVTLHFDESGAPTGD</sequence>
<keyword evidence="2" id="KW-1185">Reference proteome</keyword>